<evidence type="ECO:0000256" key="6">
    <source>
        <dbReference type="SAM" id="MobiDB-lite"/>
    </source>
</evidence>
<keyword evidence="9" id="KW-1185">Reference proteome</keyword>
<dbReference type="EMBL" id="FN649744">
    <property type="protein sequence ID" value="CBJ30476.1"/>
    <property type="molecule type" value="Genomic_DNA"/>
</dbReference>
<dbReference type="SUPFAM" id="SSF50249">
    <property type="entry name" value="Nucleic acid-binding proteins"/>
    <property type="match status" value="1"/>
</dbReference>
<accession>D7FPL9</accession>
<evidence type="ECO:0000313" key="8">
    <source>
        <dbReference type="EMBL" id="CBJ30476.1"/>
    </source>
</evidence>
<comment type="similarity">
    <text evidence="1">Belongs to the polyribonucleotide nucleotidyltransferase family.</text>
</comment>
<dbReference type="InterPro" id="IPR012340">
    <property type="entry name" value="NA-bd_OB-fold"/>
</dbReference>
<dbReference type="Pfam" id="PF03725">
    <property type="entry name" value="RNase_PH_C"/>
    <property type="match status" value="1"/>
</dbReference>
<dbReference type="InterPro" id="IPR020568">
    <property type="entry name" value="Ribosomal_Su5_D2-typ_SF"/>
</dbReference>
<dbReference type="GO" id="GO:0004654">
    <property type="term" value="F:polyribonucleotide nucleotidyltransferase activity"/>
    <property type="evidence" value="ECO:0007669"/>
    <property type="project" value="UniProtKB-EC"/>
</dbReference>
<keyword evidence="4" id="KW-0548">Nucleotidyltransferase</keyword>
<dbReference type="NCBIfam" id="NF008805">
    <property type="entry name" value="PRK11824.1"/>
    <property type="match status" value="1"/>
</dbReference>
<dbReference type="Gene3D" id="2.40.50.140">
    <property type="entry name" value="Nucleic acid-binding proteins"/>
    <property type="match status" value="1"/>
</dbReference>
<feature type="region of interest" description="Disordered" evidence="6">
    <location>
        <begin position="729"/>
        <end position="763"/>
    </location>
</feature>
<dbReference type="GO" id="GO:0000958">
    <property type="term" value="P:mitochondrial mRNA catabolic process"/>
    <property type="evidence" value="ECO:0007669"/>
    <property type="project" value="TreeGrafter"/>
</dbReference>
<dbReference type="Gene3D" id="3.30.230.70">
    <property type="entry name" value="GHMP Kinase, N-terminal domain"/>
    <property type="match status" value="2"/>
</dbReference>
<dbReference type="PANTHER" id="PTHR11252:SF0">
    <property type="entry name" value="POLYRIBONUCLEOTIDE NUCLEOTIDYLTRANSFERASE 1, MITOCHONDRIAL"/>
    <property type="match status" value="1"/>
</dbReference>
<proteinExistence type="inferred from homology"/>
<name>D7FPL9_ECTSI</name>
<dbReference type="Proteomes" id="UP000002630">
    <property type="component" value="Linkage Group LG19"/>
</dbReference>
<dbReference type="PANTHER" id="PTHR11252">
    <property type="entry name" value="POLYRIBONUCLEOTIDE NUCLEOTIDYLTRANSFERASE"/>
    <property type="match status" value="1"/>
</dbReference>
<evidence type="ECO:0000256" key="5">
    <source>
        <dbReference type="ARBA" id="ARBA00022884"/>
    </source>
</evidence>
<dbReference type="GO" id="GO:0000175">
    <property type="term" value="F:3'-5'-RNA exonuclease activity"/>
    <property type="evidence" value="ECO:0007669"/>
    <property type="project" value="TreeGrafter"/>
</dbReference>
<evidence type="ECO:0000256" key="4">
    <source>
        <dbReference type="ARBA" id="ARBA00022695"/>
    </source>
</evidence>
<evidence type="ECO:0000256" key="1">
    <source>
        <dbReference type="ARBA" id="ARBA00007404"/>
    </source>
</evidence>
<feature type="region of interest" description="Disordered" evidence="6">
    <location>
        <begin position="232"/>
        <end position="251"/>
    </location>
</feature>
<dbReference type="InterPro" id="IPR003029">
    <property type="entry name" value="S1_domain"/>
</dbReference>
<evidence type="ECO:0000256" key="3">
    <source>
        <dbReference type="ARBA" id="ARBA00022679"/>
    </source>
</evidence>
<keyword evidence="5" id="KW-0694">RNA-binding</keyword>
<dbReference type="InterPro" id="IPR015847">
    <property type="entry name" value="ExoRNase_PH_dom2"/>
</dbReference>
<dbReference type="EMBL" id="FN648369">
    <property type="protein sequence ID" value="CBJ30476.1"/>
    <property type="molecule type" value="Genomic_DNA"/>
</dbReference>
<dbReference type="InParanoid" id="D7FPL9"/>
<protein>
    <recommendedName>
        <fullName evidence="2">polyribonucleotide nucleotidyltransferase</fullName>
        <ecNumber evidence="2">2.7.7.8</ecNumber>
    </recommendedName>
</protein>
<feature type="compositionally biased region" description="Basic and acidic residues" evidence="6">
    <location>
        <begin position="232"/>
        <end position="242"/>
    </location>
</feature>
<organism evidence="8 9">
    <name type="scientific">Ectocarpus siliculosus</name>
    <name type="common">Brown alga</name>
    <name type="synonym">Conferva siliculosa</name>
    <dbReference type="NCBI Taxonomy" id="2880"/>
    <lineage>
        <taxon>Eukaryota</taxon>
        <taxon>Sar</taxon>
        <taxon>Stramenopiles</taxon>
        <taxon>Ochrophyta</taxon>
        <taxon>PX clade</taxon>
        <taxon>Phaeophyceae</taxon>
        <taxon>Ectocarpales</taxon>
        <taxon>Ectocarpaceae</taxon>
        <taxon>Ectocarpus</taxon>
    </lineage>
</organism>
<feature type="domain" description="S1 motif" evidence="7">
    <location>
        <begin position="662"/>
        <end position="732"/>
    </location>
</feature>
<dbReference type="OMA" id="YQIRAHG"/>
<sequence>MSTLAEASSNVGSATANGITFETGKIAQLADGFVTARQGGTVVMVSAVSNRAEMDDSGFLPLSVDYREKAHALGKIPRTPNRRDGRETDEEVLVARAVDRVLRPLFPPGYCFDTQVVATVQALEAGGDPVVVAINAASAALCVSNIPWDGPAGCVRIGRVDGKLVVNPSPDTFSPTAWNDGGGFDLLYAANEHRVLMIEMGGGPTGERLMDSALKLAHKHVAPLIEAQRALQRDAGKEKVLPRSDAAPSPGMLTEAMRVGLPDAKALFAAPPKGGDDATAGESGNPSKADRGRAEGALLGRVRKALATSFPDAPPAARVAAAEAVLKRAMRAAIVEEGRRPDGRGKDEARDLTGEVDVLPTVHGSGMFTRGQTQTLAIVTLGPALESAPQRFLGKAQEASDTLDARLYLHYEFPPYCVNETGRVGLVNRRMVGHGNLAERAVLSVMPETETFPYTTRVSAEVTMSNGSSSMATACATSLALMDAGVPVSSPVGGISVGLMTTDAPADGEDIGPHSILMDIQGTEDHYGDMDFKVAGTATGITAIQLDVKLRGGVPLPVLSEALRVAKAGRAQVLKAMKKAIGSPNGTLKDRAPRCEIVHFEADRKKDLVGFQGQTMKGIEENFGVALDLSTEGRAVVFSDNAQSVAGAVRLVRELVHEIEEGDFYEGTVTTVHEYGCLVELLRNQQGLLHVSNMTDKLPAPPARDIVKVGDTVGVRVMEVDRLRGLIKLASESHPSSSTSKPGQGRRSPTVAGEDEEMQKASQ</sequence>
<dbReference type="GO" id="GO:0003723">
    <property type="term" value="F:RNA binding"/>
    <property type="evidence" value="ECO:0007669"/>
    <property type="project" value="UniProtKB-KW"/>
</dbReference>
<evidence type="ECO:0000259" key="7">
    <source>
        <dbReference type="PROSITE" id="PS50126"/>
    </source>
</evidence>
<dbReference type="GO" id="GO:0005739">
    <property type="term" value="C:mitochondrion"/>
    <property type="evidence" value="ECO:0007669"/>
    <property type="project" value="TreeGrafter"/>
</dbReference>
<evidence type="ECO:0000313" key="9">
    <source>
        <dbReference type="Proteomes" id="UP000002630"/>
    </source>
</evidence>
<dbReference type="InterPro" id="IPR036345">
    <property type="entry name" value="ExoRNase_PH_dom2_sf"/>
</dbReference>
<dbReference type="CDD" id="cd11364">
    <property type="entry name" value="RNase_PH_PNPase_2"/>
    <property type="match status" value="1"/>
</dbReference>
<dbReference type="InterPro" id="IPR027408">
    <property type="entry name" value="PNPase/RNase_PH_dom_sf"/>
</dbReference>
<dbReference type="STRING" id="2880.D7FPL9"/>
<reference evidence="8 9" key="1">
    <citation type="journal article" date="2010" name="Nature">
        <title>The Ectocarpus genome and the independent evolution of multicellularity in brown algae.</title>
        <authorList>
            <person name="Cock J.M."/>
            <person name="Sterck L."/>
            <person name="Rouze P."/>
            <person name="Scornet D."/>
            <person name="Allen A.E."/>
            <person name="Amoutzias G."/>
            <person name="Anthouard V."/>
            <person name="Artiguenave F."/>
            <person name="Aury J.M."/>
            <person name="Badger J.H."/>
            <person name="Beszteri B."/>
            <person name="Billiau K."/>
            <person name="Bonnet E."/>
            <person name="Bothwell J.H."/>
            <person name="Bowler C."/>
            <person name="Boyen C."/>
            <person name="Brownlee C."/>
            <person name="Carrano C.J."/>
            <person name="Charrier B."/>
            <person name="Cho G.Y."/>
            <person name="Coelho S.M."/>
            <person name="Collen J."/>
            <person name="Corre E."/>
            <person name="Da Silva C."/>
            <person name="Delage L."/>
            <person name="Delaroque N."/>
            <person name="Dittami S.M."/>
            <person name="Doulbeau S."/>
            <person name="Elias M."/>
            <person name="Farnham G."/>
            <person name="Gachon C.M."/>
            <person name="Gschloessl B."/>
            <person name="Heesch S."/>
            <person name="Jabbari K."/>
            <person name="Jubin C."/>
            <person name="Kawai H."/>
            <person name="Kimura K."/>
            <person name="Kloareg B."/>
            <person name="Kupper F.C."/>
            <person name="Lang D."/>
            <person name="Le Bail A."/>
            <person name="Leblanc C."/>
            <person name="Lerouge P."/>
            <person name="Lohr M."/>
            <person name="Lopez P.J."/>
            <person name="Martens C."/>
            <person name="Maumus F."/>
            <person name="Michel G."/>
            <person name="Miranda-Saavedra D."/>
            <person name="Morales J."/>
            <person name="Moreau H."/>
            <person name="Motomura T."/>
            <person name="Nagasato C."/>
            <person name="Napoli C.A."/>
            <person name="Nelson D.R."/>
            <person name="Nyvall-Collen P."/>
            <person name="Peters A.F."/>
            <person name="Pommier C."/>
            <person name="Potin P."/>
            <person name="Poulain J."/>
            <person name="Quesneville H."/>
            <person name="Read B."/>
            <person name="Rensing S.A."/>
            <person name="Ritter A."/>
            <person name="Rousvoal S."/>
            <person name="Samanta M."/>
            <person name="Samson G."/>
            <person name="Schroeder D.C."/>
            <person name="Segurens B."/>
            <person name="Strittmatter M."/>
            <person name="Tonon T."/>
            <person name="Tregear J.W."/>
            <person name="Valentin K."/>
            <person name="von Dassow P."/>
            <person name="Yamagishi T."/>
            <person name="Van de Peer Y."/>
            <person name="Wincker P."/>
        </authorList>
    </citation>
    <scope>NUCLEOTIDE SEQUENCE [LARGE SCALE GENOMIC DNA]</scope>
    <source>
        <strain evidence="9">Ec32 / CCAP1310/4</strain>
    </source>
</reference>
<dbReference type="InterPro" id="IPR036612">
    <property type="entry name" value="KH_dom_type_1_sf"/>
</dbReference>
<dbReference type="SMART" id="SM00316">
    <property type="entry name" value="S1"/>
    <property type="match status" value="1"/>
</dbReference>
<dbReference type="EC" id="2.7.7.8" evidence="2"/>
<dbReference type="PROSITE" id="PS50126">
    <property type="entry name" value="S1"/>
    <property type="match status" value="1"/>
</dbReference>
<dbReference type="GO" id="GO:0005829">
    <property type="term" value="C:cytosol"/>
    <property type="evidence" value="ECO:0007669"/>
    <property type="project" value="TreeGrafter"/>
</dbReference>
<dbReference type="eggNOG" id="KOG1067">
    <property type="taxonomic scope" value="Eukaryota"/>
</dbReference>
<dbReference type="InterPro" id="IPR001247">
    <property type="entry name" value="ExoRNase_PH_dom1"/>
</dbReference>
<dbReference type="NCBIfam" id="TIGR03591">
    <property type="entry name" value="polynuc_phos"/>
    <property type="match status" value="1"/>
</dbReference>
<dbReference type="Pfam" id="PF00575">
    <property type="entry name" value="S1"/>
    <property type="match status" value="1"/>
</dbReference>
<dbReference type="Gene3D" id="3.30.1370.10">
    <property type="entry name" value="K Homology domain, type 1"/>
    <property type="match status" value="1"/>
</dbReference>
<dbReference type="InterPro" id="IPR012162">
    <property type="entry name" value="PNPase"/>
</dbReference>
<dbReference type="SUPFAM" id="SSF55666">
    <property type="entry name" value="Ribonuclease PH domain 2-like"/>
    <property type="match status" value="2"/>
</dbReference>
<keyword evidence="3" id="KW-0808">Transferase</keyword>
<dbReference type="AlphaFoldDB" id="D7FPL9"/>
<gene>
    <name evidence="8" type="ORF">Esi_0194_0013</name>
</gene>
<evidence type="ECO:0000256" key="2">
    <source>
        <dbReference type="ARBA" id="ARBA00012416"/>
    </source>
</evidence>
<dbReference type="OrthoDB" id="437922at2759"/>
<dbReference type="SUPFAM" id="SSF54211">
    <property type="entry name" value="Ribosomal protein S5 domain 2-like"/>
    <property type="match status" value="2"/>
</dbReference>
<feature type="region of interest" description="Disordered" evidence="6">
    <location>
        <begin position="267"/>
        <end position="293"/>
    </location>
</feature>
<dbReference type="GO" id="GO:0000965">
    <property type="term" value="P:mitochondrial RNA 3'-end processing"/>
    <property type="evidence" value="ECO:0007669"/>
    <property type="project" value="TreeGrafter"/>
</dbReference>
<dbReference type="SUPFAM" id="SSF54791">
    <property type="entry name" value="Eukaryotic type KH-domain (KH-domain type I)"/>
    <property type="match status" value="1"/>
</dbReference>
<dbReference type="Pfam" id="PF01138">
    <property type="entry name" value="RNase_PH"/>
    <property type="match status" value="2"/>
</dbReference>